<comment type="caution">
    <text evidence="1">The sequence shown here is derived from an EMBL/GenBank/DDBJ whole genome shotgun (WGS) entry which is preliminary data.</text>
</comment>
<gene>
    <name evidence="1" type="ORF">HFA01_37760</name>
</gene>
<dbReference type="Proteomes" id="UP000321886">
    <property type="component" value="Unassembled WGS sequence"/>
</dbReference>
<keyword evidence="2" id="KW-1185">Reference proteome</keyword>
<reference evidence="1 2" key="1">
    <citation type="submission" date="2019-07" db="EMBL/GenBank/DDBJ databases">
        <title>Whole genome shotgun sequence of Halobacillus faecis NBRC 103569.</title>
        <authorList>
            <person name="Hosoyama A."/>
            <person name="Uohara A."/>
            <person name="Ohji S."/>
            <person name="Ichikawa N."/>
        </authorList>
    </citation>
    <scope>NUCLEOTIDE SEQUENCE [LARGE SCALE GENOMIC DNA]</scope>
    <source>
        <strain evidence="1 2">NBRC 103569</strain>
    </source>
</reference>
<dbReference type="EMBL" id="BJYD01000043">
    <property type="protein sequence ID" value="GEN55514.1"/>
    <property type="molecule type" value="Genomic_DNA"/>
</dbReference>
<dbReference type="RefSeq" id="WP_146818879.1">
    <property type="nucleotide sequence ID" value="NZ_BJYD01000043.1"/>
</dbReference>
<organism evidence="1 2">
    <name type="scientific">Halobacillus faecis</name>
    <dbReference type="NCBI Taxonomy" id="360184"/>
    <lineage>
        <taxon>Bacteria</taxon>
        <taxon>Bacillati</taxon>
        <taxon>Bacillota</taxon>
        <taxon>Bacilli</taxon>
        <taxon>Bacillales</taxon>
        <taxon>Bacillaceae</taxon>
        <taxon>Halobacillus</taxon>
    </lineage>
</organism>
<protein>
    <submittedName>
        <fullName evidence="1">Uncharacterized protein</fullName>
    </submittedName>
</protein>
<accession>A0A511WWM3</accession>
<evidence type="ECO:0000313" key="2">
    <source>
        <dbReference type="Proteomes" id="UP000321886"/>
    </source>
</evidence>
<sequence>MNFLSVEQMNTLDVHELLAYLEAIRDRTADFKVKKNDIDESMFSQERMVVDDLSVYFNGYENAGLEFPFPYGDTRRAEIHNYCFLGRKAIPWRGFHWSIRPVVKYKQHGVVEVTLMIEKLTFNRNNKKYDTASLEDIEVKEYYFDYEEQLYKEVVDSQKNKFKERKEELAKRKLLNRALNYQIEVIHSEYVKELDKAAKYFNSIKQSTLSRVEEFRDFFEQAKGILAQIKKYFKIKYVCAHVDRDNYDYLMDYINKSIEKVSVAHQEIQMLNGDVNIREDTNVSLNIYLHDVVSHIKNLFAERSLKTSDKSCGFIKITSERVYYNLTHIEVMRLNAVEDGALQEWYDMESVIINEFIENKENLLDSEVDDYFIDETKNFSDKVVLSFLEEEDPRKSYFEFAFRELKNDKQNRKAFMAYFDKVFPSDESFDTYIQKKLQEKREILRKD</sequence>
<evidence type="ECO:0000313" key="1">
    <source>
        <dbReference type="EMBL" id="GEN55514.1"/>
    </source>
</evidence>
<proteinExistence type="predicted"/>
<dbReference type="AlphaFoldDB" id="A0A511WWM3"/>
<name>A0A511WWM3_9BACI</name>